<dbReference type="Proteomes" id="UP001202328">
    <property type="component" value="Unassembled WGS sequence"/>
</dbReference>
<dbReference type="PANTHER" id="PTHR31250">
    <property type="entry name" value="IQ DOMAIN-CONTAINING PROTEIN IQM3"/>
    <property type="match status" value="1"/>
</dbReference>
<evidence type="ECO:0000313" key="7">
    <source>
        <dbReference type="Proteomes" id="UP001202328"/>
    </source>
</evidence>
<keyword evidence="4" id="KW-0539">Nucleus</keyword>
<evidence type="ECO:0000256" key="2">
    <source>
        <dbReference type="ARBA" id="ARBA00004496"/>
    </source>
</evidence>
<comment type="caution">
    <text evidence="6">The sequence shown here is derived from an EMBL/GenBank/DDBJ whole genome shotgun (WGS) entry which is preliminary data.</text>
</comment>
<feature type="compositionally biased region" description="Polar residues" evidence="5">
    <location>
        <begin position="549"/>
        <end position="564"/>
    </location>
</feature>
<keyword evidence="7" id="KW-1185">Reference proteome</keyword>
<dbReference type="GO" id="GO:0005634">
    <property type="term" value="C:nucleus"/>
    <property type="evidence" value="ECO:0007669"/>
    <property type="project" value="UniProtKB-SubCell"/>
</dbReference>
<keyword evidence="3" id="KW-0963">Cytoplasm</keyword>
<organism evidence="6 7">
    <name type="scientific">Papaver atlanticum</name>
    <dbReference type="NCBI Taxonomy" id="357466"/>
    <lineage>
        <taxon>Eukaryota</taxon>
        <taxon>Viridiplantae</taxon>
        <taxon>Streptophyta</taxon>
        <taxon>Embryophyta</taxon>
        <taxon>Tracheophyta</taxon>
        <taxon>Spermatophyta</taxon>
        <taxon>Magnoliopsida</taxon>
        <taxon>Ranunculales</taxon>
        <taxon>Papaveraceae</taxon>
        <taxon>Papaveroideae</taxon>
        <taxon>Papaver</taxon>
    </lineage>
</organism>
<evidence type="ECO:0000256" key="4">
    <source>
        <dbReference type="ARBA" id="ARBA00023242"/>
    </source>
</evidence>
<dbReference type="AlphaFoldDB" id="A0AAD4SY04"/>
<evidence type="ECO:0000256" key="5">
    <source>
        <dbReference type="SAM" id="MobiDB-lite"/>
    </source>
</evidence>
<dbReference type="PANTHER" id="PTHR31250:SF10">
    <property type="entry name" value="IQ DOMAIN-CONTAINING PROTEIN IQM3"/>
    <property type="match status" value="1"/>
</dbReference>
<evidence type="ECO:0000313" key="6">
    <source>
        <dbReference type="EMBL" id="KAI3924872.1"/>
    </source>
</evidence>
<dbReference type="EMBL" id="JAJJMB010008256">
    <property type="protein sequence ID" value="KAI3924872.1"/>
    <property type="molecule type" value="Genomic_DNA"/>
</dbReference>
<dbReference type="PROSITE" id="PS50096">
    <property type="entry name" value="IQ"/>
    <property type="match status" value="1"/>
</dbReference>
<feature type="region of interest" description="Disordered" evidence="5">
    <location>
        <begin position="545"/>
        <end position="564"/>
    </location>
</feature>
<evidence type="ECO:0008006" key="8">
    <source>
        <dbReference type="Google" id="ProtNLM"/>
    </source>
</evidence>
<comment type="subcellular location">
    <subcellularLocation>
        <location evidence="2">Cytoplasm</location>
    </subcellularLocation>
    <subcellularLocation>
        <location evidence="1">Nucleus</location>
    </subcellularLocation>
</comment>
<dbReference type="InterPro" id="IPR044159">
    <property type="entry name" value="IQM"/>
</dbReference>
<dbReference type="GO" id="GO:0005737">
    <property type="term" value="C:cytoplasm"/>
    <property type="evidence" value="ECO:0007669"/>
    <property type="project" value="UniProtKB-SubCell"/>
</dbReference>
<gene>
    <name evidence="6" type="ORF">MKW98_031123</name>
</gene>
<reference evidence="6" key="1">
    <citation type="submission" date="2022-04" db="EMBL/GenBank/DDBJ databases">
        <title>A functionally conserved STORR gene fusion in Papaver species that diverged 16.8 million years ago.</title>
        <authorList>
            <person name="Catania T."/>
        </authorList>
    </citation>
    <scope>NUCLEOTIDE SEQUENCE</scope>
    <source>
        <strain evidence="6">S-188037</strain>
    </source>
</reference>
<sequence length="564" mass="63305">MEVETSTFTPSSFPFGHASLDKRMVLLDDEDIEHSETNLNTEVMNSMVITNDKDREQEKESSETLISMNTEMVNSMVITKEEEGEIVSKMNSMLINNEEEKQEEERNENIAEAVDLKSTTGINGSGGETNAVLKMQKSYRGYRTRRKLADSAVLAEEYWWQVIDFARLNHSTISFFNMPETPISRWNRVAMNASKVGKGAAKDEKARKLAFQHWIEAIDSRHRYGHSLHLYYEEWSNGDAGQPFFYWLDIGDGKSFDLKECPRSKLRQQCIKYLGPQEREHYEYIIIGGIILHKLSGELMDTSIGSEGAKWIFVMSTSKKLYAGEKKKGCFHHSSFLAGGTTLAAGRLVAKNGELKSISAYSGHYRPTDENLDSFKDFLSENGVNLNEVQIRSSTDDYESNGDSKSVHGSASLEAFANKTEASESSDSLHLEIPNGEVEDQILSEPTEGSLKIERKASYKRTLSGGLQSPRADVPKIKILERINSKKATSSYQLGHQLSRKWSTGAGPRIGCVADYPLEIQQQALEFVNLSPRAPPETYQQFTELFPSSPRSKNGSVSNCNVDN</sequence>
<accession>A0AAD4SY04</accession>
<proteinExistence type="predicted"/>
<evidence type="ECO:0000256" key="3">
    <source>
        <dbReference type="ARBA" id="ARBA00022490"/>
    </source>
</evidence>
<name>A0AAD4SY04_9MAGN</name>
<protein>
    <recommendedName>
        <fullName evidence="8">IQ domain-containing protein IQM3-like</fullName>
    </recommendedName>
</protein>
<evidence type="ECO:0000256" key="1">
    <source>
        <dbReference type="ARBA" id="ARBA00004123"/>
    </source>
</evidence>